<dbReference type="Proteomes" id="UP001210925">
    <property type="component" value="Unassembled WGS sequence"/>
</dbReference>
<dbReference type="GO" id="GO:0005789">
    <property type="term" value="C:endoplasmic reticulum membrane"/>
    <property type="evidence" value="ECO:0007669"/>
    <property type="project" value="UniProtKB-SubCell"/>
</dbReference>
<evidence type="ECO:0000256" key="5">
    <source>
        <dbReference type="ARBA" id="ARBA00023098"/>
    </source>
</evidence>
<keyword evidence="9" id="KW-1185">Reference proteome</keyword>
<comment type="caution">
    <text evidence="8">The sequence shown here is derived from an EMBL/GenBank/DDBJ whole genome shotgun (WGS) entry which is preliminary data.</text>
</comment>
<evidence type="ECO:0000256" key="4">
    <source>
        <dbReference type="ARBA" id="ARBA00022989"/>
    </source>
</evidence>
<accession>A0AAD5UL15</accession>
<comment type="subcellular location">
    <subcellularLocation>
        <location evidence="1">Endoplasmic reticulum membrane</location>
        <topology evidence="1">Multi-pass membrane protein</topology>
    </subcellularLocation>
</comment>
<sequence>MDYLGTLKSAFDFTKEKAIQGYEIFLAKVTSRESQKVMVSSVVLGSTIAVLLISSIFIYILIYIISMPVVSKQVPIYLDYTGYNLAVDLTVPETDYNLMLGNFMVTMELTGKHNQSLVKSTRPQLRLLSTFYNSFSLLTGRALESQNIRVDLIENFQELSSNPVRFAHVEISTPIQTYASHLVINTHFQGLAYFMHHWWLTTAVFFITSIMLSEILVASYIWNIILAYYEKMVYPPQIEQSNETLSENVTATALEEEIEDTVERQSNISYSEYRPHSTGNFSYPYKSDVQQKRETVFLAKRPEDQLVPEEADTPDTFSIGTGVSIQEEFEMDGLLDEEDKMILE</sequence>
<gene>
    <name evidence="8" type="primary">BSCL2</name>
    <name evidence="8" type="ORF">HK103_000584</name>
</gene>
<keyword evidence="3" id="KW-0256">Endoplasmic reticulum</keyword>
<protein>
    <submittedName>
        <fullName evidence="8">Berardinelli-Seip congenital lipodystrophy 2 (Seipin)</fullName>
    </submittedName>
</protein>
<dbReference type="GO" id="GO:0006629">
    <property type="term" value="P:lipid metabolic process"/>
    <property type="evidence" value="ECO:0007669"/>
    <property type="project" value="UniProtKB-KW"/>
</dbReference>
<evidence type="ECO:0000256" key="1">
    <source>
        <dbReference type="ARBA" id="ARBA00004477"/>
    </source>
</evidence>
<organism evidence="8 9">
    <name type="scientific">Boothiomyces macroporosus</name>
    <dbReference type="NCBI Taxonomy" id="261099"/>
    <lineage>
        <taxon>Eukaryota</taxon>
        <taxon>Fungi</taxon>
        <taxon>Fungi incertae sedis</taxon>
        <taxon>Chytridiomycota</taxon>
        <taxon>Chytridiomycota incertae sedis</taxon>
        <taxon>Chytridiomycetes</taxon>
        <taxon>Rhizophydiales</taxon>
        <taxon>Terramycetaceae</taxon>
        <taxon>Boothiomyces</taxon>
    </lineage>
</organism>
<keyword evidence="2 7" id="KW-0812">Transmembrane</keyword>
<dbReference type="InterPro" id="IPR009617">
    <property type="entry name" value="Seipin"/>
</dbReference>
<dbReference type="AlphaFoldDB" id="A0AAD5UL15"/>
<feature type="transmembrane region" description="Helical" evidence="7">
    <location>
        <begin position="42"/>
        <end position="65"/>
    </location>
</feature>
<keyword evidence="4 7" id="KW-1133">Transmembrane helix</keyword>
<evidence type="ECO:0000313" key="9">
    <source>
        <dbReference type="Proteomes" id="UP001210925"/>
    </source>
</evidence>
<feature type="transmembrane region" description="Helical" evidence="7">
    <location>
        <begin position="198"/>
        <end position="222"/>
    </location>
</feature>
<proteinExistence type="predicted"/>
<dbReference type="PANTHER" id="PTHR21212">
    <property type="entry name" value="BERNARDINELLI-SEIP CONGENITAL LIPODYSTROPHY 2 HOMOLOG BSCL2 PROTEIN"/>
    <property type="match status" value="1"/>
</dbReference>
<name>A0AAD5UL15_9FUNG</name>
<dbReference type="Pfam" id="PF06775">
    <property type="entry name" value="Seipin"/>
    <property type="match status" value="1"/>
</dbReference>
<reference evidence="8" key="1">
    <citation type="submission" date="2020-05" db="EMBL/GenBank/DDBJ databases">
        <title>Phylogenomic resolution of chytrid fungi.</title>
        <authorList>
            <person name="Stajich J.E."/>
            <person name="Amses K."/>
            <person name="Simmons R."/>
            <person name="Seto K."/>
            <person name="Myers J."/>
            <person name="Bonds A."/>
            <person name="Quandt C.A."/>
            <person name="Barry K."/>
            <person name="Liu P."/>
            <person name="Grigoriev I."/>
            <person name="Longcore J.E."/>
            <person name="James T.Y."/>
        </authorList>
    </citation>
    <scope>NUCLEOTIDE SEQUENCE</scope>
    <source>
        <strain evidence="8">PLAUS21</strain>
    </source>
</reference>
<evidence type="ECO:0000313" key="8">
    <source>
        <dbReference type="EMBL" id="KAJ3260442.1"/>
    </source>
</evidence>
<evidence type="ECO:0000256" key="7">
    <source>
        <dbReference type="SAM" id="Phobius"/>
    </source>
</evidence>
<keyword evidence="6 7" id="KW-0472">Membrane</keyword>
<dbReference type="EMBL" id="JADGKB010000011">
    <property type="protein sequence ID" value="KAJ3260442.1"/>
    <property type="molecule type" value="Genomic_DNA"/>
</dbReference>
<evidence type="ECO:0000256" key="6">
    <source>
        <dbReference type="ARBA" id="ARBA00023136"/>
    </source>
</evidence>
<dbReference type="CDD" id="cd23995">
    <property type="entry name" value="Seipin_BSCL2_like"/>
    <property type="match status" value="1"/>
</dbReference>
<evidence type="ECO:0000256" key="2">
    <source>
        <dbReference type="ARBA" id="ARBA00022692"/>
    </source>
</evidence>
<evidence type="ECO:0000256" key="3">
    <source>
        <dbReference type="ARBA" id="ARBA00022824"/>
    </source>
</evidence>
<dbReference type="PANTHER" id="PTHR21212:SF0">
    <property type="entry name" value="SEIPIN"/>
    <property type="match status" value="1"/>
</dbReference>
<dbReference type="GO" id="GO:0140042">
    <property type="term" value="P:lipid droplet formation"/>
    <property type="evidence" value="ECO:0007669"/>
    <property type="project" value="UniProtKB-ARBA"/>
</dbReference>
<keyword evidence="5" id="KW-0443">Lipid metabolism</keyword>